<dbReference type="KEGG" id="mri:Mal4_00520"/>
<dbReference type="RefSeq" id="WP_145366473.1">
    <property type="nucleotide sequence ID" value="NZ_CP036275.1"/>
</dbReference>
<dbReference type="Proteomes" id="UP000320496">
    <property type="component" value="Chromosome"/>
</dbReference>
<accession>A0A517YZV9</accession>
<dbReference type="EMBL" id="CP036275">
    <property type="protein sequence ID" value="QDU35770.1"/>
    <property type="molecule type" value="Genomic_DNA"/>
</dbReference>
<evidence type="ECO:0000259" key="1">
    <source>
        <dbReference type="Pfam" id="PF07589"/>
    </source>
</evidence>
<name>A0A517YZV9_9PLAN</name>
<evidence type="ECO:0000313" key="3">
    <source>
        <dbReference type="Proteomes" id="UP000320496"/>
    </source>
</evidence>
<gene>
    <name evidence="2" type="ORF">Mal4_00520</name>
</gene>
<evidence type="ECO:0000313" key="2">
    <source>
        <dbReference type="EMBL" id="QDU35770.1"/>
    </source>
</evidence>
<sequence length="340" mass="35995">MFTSHLFRSARSGLTHLLLTAAALVSTDDRCDAVLITSDFTRTTSATIEIDGVEVDHMFQQVTNGPSTSNAFFGSNTDPSEARASGRADQFAMTANAEFDNRVFTPSLINNFTSVRSTSLLEITGTSLNGGDVTVEFFLPPGFLELNTQGELSPGLPPLTASIDAQLTFFTPDVFGDTGRLLNFGATLSGDFFNQTITTFATSQTLGPFPGGGPPTSLDLSPLTHSNLTIVNSSSPQFIPLRTITWEYPAFSGTVNVGPIPTGQQFGLHYFMRAEVSGFGPLTNAAAAINDPLNITQFGAPTVDQAGATAVVPEPSSMALASVGLVILAGRRRLRRKSEA</sequence>
<protein>
    <recommendedName>
        <fullName evidence="1">Ice-binding protein C-terminal domain-containing protein</fullName>
    </recommendedName>
</protein>
<reference evidence="2 3" key="1">
    <citation type="submission" date="2019-02" db="EMBL/GenBank/DDBJ databases">
        <title>Deep-cultivation of Planctomycetes and their phenomic and genomic characterization uncovers novel biology.</title>
        <authorList>
            <person name="Wiegand S."/>
            <person name="Jogler M."/>
            <person name="Boedeker C."/>
            <person name="Pinto D."/>
            <person name="Vollmers J."/>
            <person name="Rivas-Marin E."/>
            <person name="Kohn T."/>
            <person name="Peeters S.H."/>
            <person name="Heuer A."/>
            <person name="Rast P."/>
            <person name="Oberbeckmann S."/>
            <person name="Bunk B."/>
            <person name="Jeske O."/>
            <person name="Meyerdierks A."/>
            <person name="Storesund J.E."/>
            <person name="Kallscheuer N."/>
            <person name="Luecker S."/>
            <person name="Lage O.M."/>
            <person name="Pohl T."/>
            <person name="Merkel B.J."/>
            <person name="Hornburger P."/>
            <person name="Mueller R.-W."/>
            <person name="Bruemmer F."/>
            <person name="Labrenz M."/>
            <person name="Spormann A.M."/>
            <person name="Op den Camp H."/>
            <person name="Overmann J."/>
            <person name="Amann R."/>
            <person name="Jetten M.S.M."/>
            <person name="Mascher T."/>
            <person name="Medema M.H."/>
            <person name="Devos D.P."/>
            <person name="Kaster A.-K."/>
            <person name="Ovreas L."/>
            <person name="Rohde M."/>
            <person name="Galperin M.Y."/>
            <person name="Jogler C."/>
        </authorList>
    </citation>
    <scope>NUCLEOTIDE SEQUENCE [LARGE SCALE GENOMIC DNA]</scope>
    <source>
        <strain evidence="2 3">Mal4</strain>
    </source>
</reference>
<dbReference type="AlphaFoldDB" id="A0A517YZV9"/>
<dbReference type="InterPro" id="IPR013424">
    <property type="entry name" value="Ice-binding_C"/>
</dbReference>
<organism evidence="2 3">
    <name type="scientific">Maioricimonas rarisocia</name>
    <dbReference type="NCBI Taxonomy" id="2528026"/>
    <lineage>
        <taxon>Bacteria</taxon>
        <taxon>Pseudomonadati</taxon>
        <taxon>Planctomycetota</taxon>
        <taxon>Planctomycetia</taxon>
        <taxon>Planctomycetales</taxon>
        <taxon>Planctomycetaceae</taxon>
        <taxon>Maioricimonas</taxon>
    </lineage>
</organism>
<keyword evidence="3" id="KW-1185">Reference proteome</keyword>
<dbReference type="Pfam" id="PF07589">
    <property type="entry name" value="PEP-CTERM"/>
    <property type="match status" value="1"/>
</dbReference>
<feature type="domain" description="Ice-binding protein C-terminal" evidence="1">
    <location>
        <begin position="312"/>
        <end position="333"/>
    </location>
</feature>
<proteinExistence type="predicted"/>